<dbReference type="GO" id="GO:0003913">
    <property type="term" value="F:DNA photolyase activity"/>
    <property type="evidence" value="ECO:0007669"/>
    <property type="project" value="TreeGrafter"/>
</dbReference>
<dbReference type="AlphaFoldDB" id="A0AA46DZM7"/>
<evidence type="ECO:0000259" key="1">
    <source>
        <dbReference type="PROSITE" id="PS51918"/>
    </source>
</evidence>
<organism evidence="2 3">
    <name type="scientific">Hypnocyclicus thermotrophus</name>
    <dbReference type="NCBI Taxonomy" id="1627895"/>
    <lineage>
        <taxon>Bacteria</taxon>
        <taxon>Fusobacteriati</taxon>
        <taxon>Fusobacteriota</taxon>
        <taxon>Fusobacteriia</taxon>
        <taxon>Fusobacteriales</taxon>
        <taxon>Fusobacteriaceae</taxon>
        <taxon>Hypnocyclicus</taxon>
    </lineage>
</organism>
<dbReference type="Gene3D" id="3.40.50.12110">
    <property type="match status" value="1"/>
</dbReference>
<comment type="caution">
    <text evidence="2">The sequence shown here is derived from an EMBL/GenBank/DDBJ whole genome shotgun (WGS) entry which is preliminary data.</text>
</comment>
<dbReference type="Pfam" id="PF20903">
    <property type="entry name" value="SPL"/>
    <property type="match status" value="1"/>
</dbReference>
<dbReference type="RefSeq" id="WP_134112380.1">
    <property type="nucleotide sequence ID" value="NZ_SOBG01000002.1"/>
</dbReference>
<dbReference type="InterPro" id="IPR058240">
    <property type="entry name" value="rSAM_sf"/>
</dbReference>
<dbReference type="InterPro" id="IPR007197">
    <property type="entry name" value="rSAM"/>
</dbReference>
<dbReference type="Proteomes" id="UP000294678">
    <property type="component" value="Unassembled WGS sequence"/>
</dbReference>
<feature type="domain" description="Radical SAM core" evidence="1">
    <location>
        <begin position="73"/>
        <end position="305"/>
    </location>
</feature>
<gene>
    <name evidence="2" type="ORF">EV215_0468</name>
</gene>
<dbReference type="GO" id="GO:1904047">
    <property type="term" value="F:S-adenosyl-L-methionine binding"/>
    <property type="evidence" value="ECO:0007669"/>
    <property type="project" value="TreeGrafter"/>
</dbReference>
<dbReference type="GO" id="GO:0042601">
    <property type="term" value="C:endospore-forming forespore"/>
    <property type="evidence" value="ECO:0007669"/>
    <property type="project" value="TreeGrafter"/>
</dbReference>
<dbReference type="EMBL" id="SOBG01000002">
    <property type="protein sequence ID" value="TDT71784.1"/>
    <property type="molecule type" value="Genomic_DNA"/>
</dbReference>
<evidence type="ECO:0000313" key="3">
    <source>
        <dbReference type="Proteomes" id="UP000294678"/>
    </source>
</evidence>
<proteinExistence type="predicted"/>
<reference evidence="2 3" key="1">
    <citation type="submission" date="2019-03" db="EMBL/GenBank/DDBJ databases">
        <title>Genomic Encyclopedia of Type Strains, Phase IV (KMG-IV): sequencing the most valuable type-strain genomes for metagenomic binning, comparative biology and taxonomic classification.</title>
        <authorList>
            <person name="Goeker M."/>
        </authorList>
    </citation>
    <scope>NUCLEOTIDE SEQUENCE [LARGE SCALE GENOMIC DNA]</scope>
    <source>
        <strain evidence="2 3">DSM 100055</strain>
    </source>
</reference>
<protein>
    <submittedName>
        <fullName evidence="2">Spore photoproduct lyase</fullName>
    </submittedName>
</protein>
<sequence>MKKIYITKDIKNYEKGLKILEKIKNYNIVSSEEEFINIIKKKNLTYEEEKKYSLFTVKKGKFLKKYYLDKQLEGIKEEYYLSYENNCPFNCLYCYLRDYFNHGAFVFYVNITDMFYELDNFKKKNIMISCGIMNDSLVMDNLTNITSDLIKYFSKRKDLILEIRTKSNNINNLLKYPAKENILISFTFSPDTIIDKYELKTNNLKERVEAAKKLQSHGYNIGLRFDPIINIKNRTNEYTKMIDYIFNNLNTTRIKDIGIGTLRYKKGLRQKVLAEKNTDLFYNEFIIGIDGKERYFKKIRIDSYKEIISQIKKYGNFDIYLGMEPKYIWDEVF</sequence>
<evidence type="ECO:0000313" key="2">
    <source>
        <dbReference type="EMBL" id="TDT71784.1"/>
    </source>
</evidence>
<dbReference type="Gene3D" id="3.80.30.30">
    <property type="match status" value="1"/>
</dbReference>
<dbReference type="InterPro" id="IPR049539">
    <property type="entry name" value="SPL"/>
</dbReference>
<dbReference type="GO" id="GO:0051539">
    <property type="term" value="F:4 iron, 4 sulfur cluster binding"/>
    <property type="evidence" value="ECO:0007669"/>
    <property type="project" value="TreeGrafter"/>
</dbReference>
<keyword evidence="2" id="KW-0456">Lyase</keyword>
<dbReference type="PROSITE" id="PS51918">
    <property type="entry name" value="RADICAL_SAM"/>
    <property type="match status" value="1"/>
</dbReference>
<keyword evidence="3" id="KW-1185">Reference proteome</keyword>
<dbReference type="PANTHER" id="PTHR37822">
    <property type="entry name" value="SPORE PHOTOPRODUCT LYASE-RELATED"/>
    <property type="match status" value="1"/>
</dbReference>
<dbReference type="SUPFAM" id="SSF102114">
    <property type="entry name" value="Radical SAM enzymes"/>
    <property type="match status" value="1"/>
</dbReference>
<name>A0AA46DZM7_9FUSO</name>
<accession>A0AA46DZM7</accession>
<dbReference type="PANTHER" id="PTHR37822:SF2">
    <property type="entry name" value="SPORE PHOTOPRODUCT LYASE"/>
    <property type="match status" value="1"/>
</dbReference>